<dbReference type="GO" id="GO:0050661">
    <property type="term" value="F:NADP binding"/>
    <property type="evidence" value="ECO:0007669"/>
    <property type="project" value="InterPro"/>
</dbReference>
<evidence type="ECO:0000256" key="1">
    <source>
        <dbReference type="ARBA" id="ARBA00001920"/>
    </source>
</evidence>
<dbReference type="GO" id="GO:0009086">
    <property type="term" value="P:methionine biosynthetic process"/>
    <property type="evidence" value="ECO:0007669"/>
    <property type="project" value="UniProtKB-KW"/>
</dbReference>
<accession>A0A271IW78</accession>
<dbReference type="GO" id="GO:0004412">
    <property type="term" value="F:homoserine dehydrogenase activity"/>
    <property type="evidence" value="ECO:0007669"/>
    <property type="project" value="UniProtKB-EC"/>
</dbReference>
<dbReference type="GO" id="GO:0009088">
    <property type="term" value="P:threonine biosynthetic process"/>
    <property type="evidence" value="ECO:0007669"/>
    <property type="project" value="UniProtKB-UniPathway"/>
</dbReference>
<feature type="binding site" evidence="15">
    <location>
        <position position="208"/>
    </location>
    <ligand>
        <name>L-homoserine</name>
        <dbReference type="ChEBI" id="CHEBI:57476"/>
    </ligand>
</feature>
<evidence type="ECO:0000259" key="17">
    <source>
        <dbReference type="Pfam" id="PF03447"/>
    </source>
</evidence>
<keyword evidence="10 13" id="KW-0486">Methionine biosynthesis</keyword>
<dbReference type="InterPro" id="IPR005106">
    <property type="entry name" value="Asp/hSer_DH_NAD-bd"/>
</dbReference>
<comment type="caution">
    <text evidence="18">The sequence shown here is derived from an EMBL/GenBank/DDBJ whole genome shotgun (WGS) entry which is preliminary data.</text>
</comment>
<dbReference type="Gene3D" id="3.30.360.10">
    <property type="entry name" value="Dihydrodipicolinate Reductase, domain 2"/>
    <property type="match status" value="1"/>
</dbReference>
<dbReference type="GO" id="GO:0009090">
    <property type="term" value="P:homoserine biosynthetic process"/>
    <property type="evidence" value="ECO:0007669"/>
    <property type="project" value="UniProtKB-ARBA"/>
</dbReference>
<evidence type="ECO:0000259" key="16">
    <source>
        <dbReference type="Pfam" id="PF00742"/>
    </source>
</evidence>
<comment type="catalytic activity">
    <reaction evidence="11">
        <text>L-homoserine + NADP(+) = L-aspartate 4-semialdehyde + NADPH + H(+)</text>
        <dbReference type="Rhea" id="RHEA:15761"/>
        <dbReference type="ChEBI" id="CHEBI:15378"/>
        <dbReference type="ChEBI" id="CHEBI:57476"/>
        <dbReference type="ChEBI" id="CHEBI:57783"/>
        <dbReference type="ChEBI" id="CHEBI:58349"/>
        <dbReference type="ChEBI" id="CHEBI:537519"/>
        <dbReference type="EC" id="1.1.1.3"/>
    </reaction>
    <physiologicalReaction direction="right-to-left" evidence="11">
        <dbReference type="Rhea" id="RHEA:15763"/>
    </physiologicalReaction>
</comment>
<reference evidence="18 19" key="1">
    <citation type="submission" date="2016-11" db="EMBL/GenBank/DDBJ databases">
        <title>Study of marine rhodopsin-containing bacteria.</title>
        <authorList>
            <person name="Yoshizawa S."/>
            <person name="Kumagai Y."/>
            <person name="Kogure K."/>
        </authorList>
    </citation>
    <scope>NUCLEOTIDE SEQUENCE [LARGE SCALE GENOMIC DNA]</scope>
    <source>
        <strain evidence="18 19">SAORIC-28</strain>
    </source>
</reference>
<evidence type="ECO:0000256" key="5">
    <source>
        <dbReference type="ARBA" id="ARBA00013213"/>
    </source>
</evidence>
<evidence type="ECO:0000256" key="13">
    <source>
        <dbReference type="PIRNR" id="PIRNR036497"/>
    </source>
</evidence>
<feature type="domain" description="Aspartate/homoserine dehydrogenase NAD-binding" evidence="17">
    <location>
        <begin position="22"/>
        <end position="147"/>
    </location>
</feature>
<comment type="cofactor">
    <cofactor evidence="1">
        <name>a metal cation</name>
        <dbReference type="ChEBI" id="CHEBI:25213"/>
    </cofactor>
</comment>
<evidence type="ECO:0000256" key="10">
    <source>
        <dbReference type="ARBA" id="ARBA00023167"/>
    </source>
</evidence>
<feature type="binding site" evidence="15">
    <location>
        <position position="120"/>
    </location>
    <ligand>
        <name>NADPH</name>
        <dbReference type="ChEBI" id="CHEBI:57783"/>
    </ligand>
</feature>
<dbReference type="EC" id="1.1.1.3" evidence="5 13"/>
<keyword evidence="6 13" id="KW-0028">Amino-acid biosynthesis</keyword>
<dbReference type="PANTHER" id="PTHR43070">
    <property type="match status" value="1"/>
</dbReference>
<dbReference type="SUPFAM" id="SSF51735">
    <property type="entry name" value="NAD(P)-binding Rossmann-fold domains"/>
    <property type="match status" value="1"/>
</dbReference>
<comment type="catalytic activity">
    <reaction evidence="12">
        <text>L-homoserine + NAD(+) = L-aspartate 4-semialdehyde + NADH + H(+)</text>
        <dbReference type="Rhea" id="RHEA:15757"/>
        <dbReference type="ChEBI" id="CHEBI:15378"/>
        <dbReference type="ChEBI" id="CHEBI:57476"/>
        <dbReference type="ChEBI" id="CHEBI:57540"/>
        <dbReference type="ChEBI" id="CHEBI:57945"/>
        <dbReference type="ChEBI" id="CHEBI:537519"/>
        <dbReference type="EC" id="1.1.1.3"/>
    </reaction>
    <physiologicalReaction direction="right-to-left" evidence="12">
        <dbReference type="Rhea" id="RHEA:15759"/>
    </physiologicalReaction>
</comment>
<dbReference type="Proteomes" id="UP000216339">
    <property type="component" value="Unassembled WGS sequence"/>
</dbReference>
<dbReference type="InterPro" id="IPR011147">
    <property type="entry name" value="Bifunc_Aspkin/hSer_DH"/>
</dbReference>
<dbReference type="Gene3D" id="3.40.50.720">
    <property type="entry name" value="NAD(P)-binding Rossmann-like Domain"/>
    <property type="match status" value="1"/>
</dbReference>
<protein>
    <recommendedName>
        <fullName evidence="5 13">Homoserine dehydrogenase</fullName>
        <shortName evidence="13">HDH</shortName>
        <ecNumber evidence="5 13">1.1.1.3</ecNumber>
    </recommendedName>
</protein>
<evidence type="ECO:0000256" key="12">
    <source>
        <dbReference type="ARBA" id="ARBA00049031"/>
    </source>
</evidence>
<evidence type="ECO:0000256" key="6">
    <source>
        <dbReference type="ARBA" id="ARBA00022605"/>
    </source>
</evidence>
<evidence type="ECO:0000256" key="11">
    <source>
        <dbReference type="ARBA" id="ARBA00048841"/>
    </source>
</evidence>
<feature type="active site" description="Proton donor" evidence="14">
    <location>
        <position position="223"/>
    </location>
</feature>
<dbReference type="Pfam" id="PF00742">
    <property type="entry name" value="Homoserine_dh"/>
    <property type="match status" value="1"/>
</dbReference>
<evidence type="ECO:0000256" key="4">
    <source>
        <dbReference type="ARBA" id="ARBA00006753"/>
    </source>
</evidence>
<evidence type="ECO:0000256" key="2">
    <source>
        <dbReference type="ARBA" id="ARBA00005056"/>
    </source>
</evidence>
<dbReference type="EMBL" id="MQWD01000001">
    <property type="protein sequence ID" value="PAP74975.1"/>
    <property type="molecule type" value="Genomic_DNA"/>
</dbReference>
<comment type="pathway">
    <text evidence="2">Amino-acid biosynthesis; L-threonine biosynthesis; L-threonine from L-aspartate: step 3/5.</text>
</comment>
<keyword evidence="7 13" id="KW-0791">Threonine biosynthesis</keyword>
<proteinExistence type="inferred from homology"/>
<evidence type="ECO:0000256" key="15">
    <source>
        <dbReference type="PIRSR" id="PIRSR036497-2"/>
    </source>
</evidence>
<sequence length="361" mass="37224">MSSLALCPSPEPAKPLSVFVAGVGTVGGALLRQIAGLGGGALRLVGACSRRRSVVDFDGLDAAAPGLQPVPPDWPALVNRLAAHAAGTPTVFVDATGAPEIADLVEGLLASGVSVVTPSKLANTRSQGSYDRLRQLSASGAVHYRYETTAGAGLPVVRTIEDLVATGDHVRSVRGVLSGTMTYLFGQIEKGAPFSTAARWAHEQGYSEPDVRDDLSGEDVARKLLILARSAGLRVERSDVEVESLVPDEAKHVPVTLVAEALAAADAAWAERAAEAERAGQRLRYVAELRAEGDGARLSVGARAVPAESPLGRLSEADNLVEIATDRYAVSPLVVQGPGAGAEVTAAGVLADVLAVARAVR</sequence>
<dbReference type="GO" id="GO:0009089">
    <property type="term" value="P:lysine biosynthetic process via diaminopimelate"/>
    <property type="evidence" value="ECO:0007669"/>
    <property type="project" value="UniProtKB-ARBA"/>
</dbReference>
<dbReference type="InterPro" id="IPR036291">
    <property type="entry name" value="NAD(P)-bd_dom_sf"/>
</dbReference>
<dbReference type="UniPathway" id="UPA00051">
    <property type="reaction ID" value="UER00465"/>
</dbReference>
<keyword evidence="9 13" id="KW-0560">Oxidoreductase</keyword>
<evidence type="ECO:0000256" key="14">
    <source>
        <dbReference type="PIRSR" id="PIRSR036497-1"/>
    </source>
</evidence>
<dbReference type="OrthoDB" id="9799110at2"/>
<keyword evidence="19" id="KW-1185">Reference proteome</keyword>
<dbReference type="PIRSF" id="PIRSF036497">
    <property type="entry name" value="HDH_short"/>
    <property type="match status" value="1"/>
</dbReference>
<evidence type="ECO:0000256" key="9">
    <source>
        <dbReference type="ARBA" id="ARBA00023002"/>
    </source>
</evidence>
<evidence type="ECO:0000313" key="18">
    <source>
        <dbReference type="EMBL" id="PAP74975.1"/>
    </source>
</evidence>
<organism evidence="18 19">
    <name type="scientific">Rubrivirga marina</name>
    <dbReference type="NCBI Taxonomy" id="1196024"/>
    <lineage>
        <taxon>Bacteria</taxon>
        <taxon>Pseudomonadati</taxon>
        <taxon>Rhodothermota</taxon>
        <taxon>Rhodothermia</taxon>
        <taxon>Rhodothermales</taxon>
        <taxon>Rubricoccaceae</taxon>
        <taxon>Rubrivirga</taxon>
    </lineage>
</organism>
<comment type="pathway">
    <text evidence="3">Amino-acid biosynthesis; L-methionine biosynthesis via de novo pathway; L-homoserine from L-aspartate: step 3/3.</text>
</comment>
<dbReference type="AlphaFoldDB" id="A0A271IW78"/>
<dbReference type="SUPFAM" id="SSF55347">
    <property type="entry name" value="Glyceraldehyde-3-phosphate dehydrogenase-like, C-terminal domain"/>
    <property type="match status" value="1"/>
</dbReference>
<comment type="similarity">
    <text evidence="4 13">Belongs to the homoserine dehydrogenase family.</text>
</comment>
<evidence type="ECO:0000313" key="19">
    <source>
        <dbReference type="Proteomes" id="UP000216339"/>
    </source>
</evidence>
<evidence type="ECO:0000256" key="8">
    <source>
        <dbReference type="ARBA" id="ARBA00022857"/>
    </source>
</evidence>
<feature type="binding site" evidence="15">
    <location>
        <begin position="22"/>
        <end position="27"/>
    </location>
    <ligand>
        <name>NADP(+)</name>
        <dbReference type="ChEBI" id="CHEBI:58349"/>
    </ligand>
</feature>
<dbReference type="InterPro" id="IPR001342">
    <property type="entry name" value="HDH_cat"/>
</dbReference>
<evidence type="ECO:0000256" key="3">
    <source>
        <dbReference type="ARBA" id="ARBA00005062"/>
    </source>
</evidence>
<gene>
    <name evidence="18" type="ORF">BSZ37_00180</name>
</gene>
<dbReference type="FunFam" id="3.30.360.10:FF:000006">
    <property type="entry name" value="Bifunctional aspartokinase/homoserine dehydrogenase"/>
    <property type="match status" value="1"/>
</dbReference>
<keyword evidence="8 13" id="KW-0521">NADP</keyword>
<dbReference type="RefSeq" id="WP_095508601.1">
    <property type="nucleotide sequence ID" value="NZ_MQWD01000001.1"/>
</dbReference>
<feature type="domain" description="Homoserine dehydrogenase catalytic" evidence="16">
    <location>
        <begin position="155"/>
        <end position="354"/>
    </location>
</feature>
<evidence type="ECO:0000256" key="7">
    <source>
        <dbReference type="ARBA" id="ARBA00022697"/>
    </source>
</evidence>
<dbReference type="UniPathway" id="UPA00050">
    <property type="reaction ID" value="UER00063"/>
</dbReference>
<name>A0A271IW78_9BACT</name>
<dbReference type="Pfam" id="PF03447">
    <property type="entry name" value="NAD_binding_3"/>
    <property type="match status" value="1"/>
</dbReference>
<feature type="binding site" evidence="15">
    <location>
        <position position="96"/>
    </location>
    <ligand>
        <name>NADPH</name>
        <dbReference type="ChEBI" id="CHEBI:57783"/>
    </ligand>
</feature>
<dbReference type="InterPro" id="IPR022697">
    <property type="entry name" value="HDH_short"/>
</dbReference>
<dbReference type="PANTHER" id="PTHR43070:SF3">
    <property type="entry name" value="HOMOSERINE DEHYDROGENASE"/>
    <property type="match status" value="1"/>
</dbReference>